<evidence type="ECO:0000313" key="2">
    <source>
        <dbReference type="Proteomes" id="UP000199258"/>
    </source>
</evidence>
<reference evidence="1 2" key="1">
    <citation type="submission" date="2016-10" db="EMBL/GenBank/DDBJ databases">
        <authorList>
            <person name="de Groot N.N."/>
        </authorList>
    </citation>
    <scope>NUCLEOTIDE SEQUENCE [LARGE SCALE GENOMIC DNA]</scope>
    <source>
        <strain evidence="1 2">NP_1H</strain>
    </source>
</reference>
<dbReference type="RefSeq" id="WP_090587864.1">
    <property type="nucleotide sequence ID" value="NZ_FNDT01000019.1"/>
</dbReference>
<accession>A0A1G8MSG2</accession>
<name>A0A1G8MSG2_9MICC</name>
<keyword evidence="2" id="KW-1185">Reference proteome</keyword>
<dbReference type="STRING" id="335973.SAMN04488693_11943"/>
<dbReference type="OrthoDB" id="4945503at2"/>
<protein>
    <submittedName>
        <fullName evidence="1">Uncharacterized protein</fullName>
    </submittedName>
</protein>
<dbReference type="Proteomes" id="UP000199258">
    <property type="component" value="Unassembled WGS sequence"/>
</dbReference>
<dbReference type="EMBL" id="FNDT01000019">
    <property type="protein sequence ID" value="SDI70793.1"/>
    <property type="molecule type" value="Genomic_DNA"/>
</dbReference>
<dbReference type="AlphaFoldDB" id="A0A1G8MSG2"/>
<proteinExistence type="predicted"/>
<evidence type="ECO:0000313" key="1">
    <source>
        <dbReference type="EMBL" id="SDI70793.1"/>
    </source>
</evidence>
<sequence>MTTDNKAMLDRVITEVFNEDFVTMRVSSDEAHGEHSVQVSSRFREDRTAIIRAGHVWMEAFIPELNVQTSILVDDGEEDDDPEDVIEAYKEGELRKICRVMHAYLEGGGRVSERRSLLGRGVIRKLLIESDGFEWSLGRNSWSGPKPV</sequence>
<organism evidence="1 2">
    <name type="scientific">Arthrobacter subterraneus</name>
    <dbReference type="NCBI Taxonomy" id="335973"/>
    <lineage>
        <taxon>Bacteria</taxon>
        <taxon>Bacillati</taxon>
        <taxon>Actinomycetota</taxon>
        <taxon>Actinomycetes</taxon>
        <taxon>Micrococcales</taxon>
        <taxon>Micrococcaceae</taxon>
        <taxon>Arthrobacter</taxon>
    </lineage>
</organism>
<gene>
    <name evidence="1" type="ORF">SAMN04488693_11943</name>
</gene>